<comment type="caution">
    <text evidence="1">The sequence shown here is derived from an EMBL/GenBank/DDBJ whole genome shotgun (WGS) entry which is preliminary data.</text>
</comment>
<evidence type="ECO:0000313" key="1">
    <source>
        <dbReference type="EMBL" id="KAG6518576.1"/>
    </source>
</evidence>
<protein>
    <submittedName>
        <fullName evidence="1">Uncharacterized protein</fullName>
    </submittedName>
</protein>
<dbReference type="AlphaFoldDB" id="A0A8J5H113"/>
<evidence type="ECO:0000313" key="2">
    <source>
        <dbReference type="Proteomes" id="UP000734854"/>
    </source>
</evidence>
<dbReference type="EMBL" id="JACMSC010000006">
    <property type="protein sequence ID" value="KAG6518576.1"/>
    <property type="molecule type" value="Genomic_DNA"/>
</dbReference>
<gene>
    <name evidence="1" type="ORF">ZIOFF_022056</name>
</gene>
<keyword evidence="2" id="KW-1185">Reference proteome</keyword>
<reference evidence="1 2" key="1">
    <citation type="submission" date="2020-08" db="EMBL/GenBank/DDBJ databases">
        <title>Plant Genome Project.</title>
        <authorList>
            <person name="Zhang R.-G."/>
        </authorList>
    </citation>
    <scope>NUCLEOTIDE SEQUENCE [LARGE SCALE GENOMIC DNA]</scope>
    <source>
        <tissue evidence="1">Rhizome</tissue>
    </source>
</reference>
<proteinExistence type="predicted"/>
<accession>A0A8J5H113</accession>
<sequence length="309" mass="34276">MQEVHKSAGLAFSTLYQDVQTSVKKASVMVVLVINEEDIDSLISDSLKECILPGFAAWEALGRVVGSLQKDALSSFIKAVRDALEIKSEEKERYLFFSMKATSRVVVFESWANGAVEMREQAALGLGELIALTNLETLKEFVIPVTGYHVYLSRLTHLVKTGFSKATQSSQICLQPRQSVASQDDSSVVRRRALSGIKVYAKVGTLLDFWYSLLSGYHPPDQGIKLLSLVGTLLDFWYSWFSGYCPPDQGIKLLSPSGHYWTSGILGFLVIILPTKGSNFFPGTLLDFCYHPPDQVIKLLFSVETILAF</sequence>
<organism evidence="1 2">
    <name type="scientific">Zingiber officinale</name>
    <name type="common">Ginger</name>
    <name type="synonym">Amomum zingiber</name>
    <dbReference type="NCBI Taxonomy" id="94328"/>
    <lineage>
        <taxon>Eukaryota</taxon>
        <taxon>Viridiplantae</taxon>
        <taxon>Streptophyta</taxon>
        <taxon>Embryophyta</taxon>
        <taxon>Tracheophyta</taxon>
        <taxon>Spermatophyta</taxon>
        <taxon>Magnoliopsida</taxon>
        <taxon>Liliopsida</taxon>
        <taxon>Zingiberales</taxon>
        <taxon>Zingiberaceae</taxon>
        <taxon>Zingiber</taxon>
    </lineage>
</organism>
<name>A0A8J5H113_ZINOF</name>
<dbReference type="Proteomes" id="UP000734854">
    <property type="component" value="Unassembled WGS sequence"/>
</dbReference>